<dbReference type="OrthoDB" id="9988752at2759"/>
<sequence length="67" mass="7792">MAKLFFLVFLVQYCLFLSAKADFENSWTMYMEQPCCSGLPNHHVRHHRALSEVGLKRPCAARNKHLV</sequence>
<dbReference type="AlphaFoldDB" id="N6TDI2"/>
<reference evidence="1" key="1">
    <citation type="journal article" date="2013" name="Genome Biol.">
        <title>Draft genome of the mountain pine beetle, Dendroctonus ponderosae Hopkins, a major forest pest.</title>
        <authorList>
            <person name="Keeling C.I."/>
            <person name="Yuen M.M."/>
            <person name="Liao N.Y."/>
            <person name="Docking T.R."/>
            <person name="Chan S.K."/>
            <person name="Taylor G.A."/>
            <person name="Palmquist D.L."/>
            <person name="Jackman S.D."/>
            <person name="Nguyen A."/>
            <person name="Li M."/>
            <person name="Henderson H."/>
            <person name="Janes J.K."/>
            <person name="Zhao Y."/>
            <person name="Pandoh P."/>
            <person name="Moore R."/>
            <person name="Sperling F.A."/>
            <person name="Huber D.P."/>
            <person name="Birol I."/>
            <person name="Jones S.J."/>
            <person name="Bohlmann J."/>
        </authorList>
    </citation>
    <scope>NUCLEOTIDE SEQUENCE</scope>
</reference>
<feature type="non-terminal residue" evidence="1">
    <location>
        <position position="1"/>
    </location>
</feature>
<dbReference type="EMBL" id="KB740905">
    <property type="protein sequence ID" value="ENN78429.1"/>
    <property type="molecule type" value="Genomic_DNA"/>
</dbReference>
<name>N6TDI2_DENPD</name>
<protein>
    <submittedName>
        <fullName evidence="1">Uncharacterized protein</fullName>
    </submittedName>
</protein>
<evidence type="ECO:0000313" key="1">
    <source>
        <dbReference type="EMBL" id="ENN78429.1"/>
    </source>
</evidence>
<gene>
    <name evidence="1" type="ORF">YQE_05103</name>
</gene>
<proteinExistence type="predicted"/>
<dbReference type="HOGENOM" id="CLU_2838485_0_0_1"/>
<accession>N6TDI2</accession>
<organism evidence="1">
    <name type="scientific">Dendroctonus ponderosae</name>
    <name type="common">Mountain pine beetle</name>
    <dbReference type="NCBI Taxonomy" id="77166"/>
    <lineage>
        <taxon>Eukaryota</taxon>
        <taxon>Metazoa</taxon>
        <taxon>Ecdysozoa</taxon>
        <taxon>Arthropoda</taxon>
        <taxon>Hexapoda</taxon>
        <taxon>Insecta</taxon>
        <taxon>Pterygota</taxon>
        <taxon>Neoptera</taxon>
        <taxon>Endopterygota</taxon>
        <taxon>Coleoptera</taxon>
        <taxon>Polyphaga</taxon>
        <taxon>Cucujiformia</taxon>
        <taxon>Curculionidae</taxon>
        <taxon>Scolytinae</taxon>
        <taxon>Dendroctonus</taxon>
    </lineage>
</organism>